<keyword evidence="4" id="KW-1185">Reference proteome</keyword>
<name>A0ABV9YH56_9PSEU</name>
<dbReference type="EMBL" id="JBHSIV010000006">
    <property type="protein sequence ID" value="MFC5062115.1"/>
    <property type="molecule type" value="Genomic_DNA"/>
</dbReference>
<keyword evidence="2" id="KW-0472">Membrane</keyword>
<dbReference type="RefSeq" id="WP_378035463.1">
    <property type="nucleotide sequence ID" value="NZ_JBHSIV010000006.1"/>
</dbReference>
<evidence type="ECO:0000256" key="2">
    <source>
        <dbReference type="SAM" id="Phobius"/>
    </source>
</evidence>
<evidence type="ECO:0000313" key="4">
    <source>
        <dbReference type="Proteomes" id="UP001595947"/>
    </source>
</evidence>
<proteinExistence type="predicted"/>
<comment type="caution">
    <text evidence="3">The sequence shown here is derived from an EMBL/GenBank/DDBJ whole genome shotgun (WGS) entry which is preliminary data.</text>
</comment>
<feature type="compositionally biased region" description="Basic and acidic residues" evidence="1">
    <location>
        <begin position="114"/>
        <end position="123"/>
    </location>
</feature>
<keyword evidence="2" id="KW-1133">Transmembrane helix</keyword>
<evidence type="ECO:0000313" key="3">
    <source>
        <dbReference type="EMBL" id="MFC5062115.1"/>
    </source>
</evidence>
<feature type="region of interest" description="Disordered" evidence="1">
    <location>
        <begin position="114"/>
        <end position="149"/>
    </location>
</feature>
<reference evidence="4" key="1">
    <citation type="journal article" date="2019" name="Int. J. Syst. Evol. Microbiol.">
        <title>The Global Catalogue of Microorganisms (GCM) 10K type strain sequencing project: providing services to taxonomists for standard genome sequencing and annotation.</title>
        <authorList>
            <consortium name="The Broad Institute Genomics Platform"/>
            <consortium name="The Broad Institute Genome Sequencing Center for Infectious Disease"/>
            <person name="Wu L."/>
            <person name="Ma J."/>
        </authorList>
    </citation>
    <scope>NUCLEOTIDE SEQUENCE [LARGE SCALE GENOMIC DNA]</scope>
    <source>
        <strain evidence="4">CGMCC 4.7093</strain>
    </source>
</reference>
<feature type="transmembrane region" description="Helical" evidence="2">
    <location>
        <begin position="179"/>
        <end position="201"/>
    </location>
</feature>
<sequence>MTGGIWGATARAEVGPQLAALGAHYGACRTLPDGTRAVSWWFEASRRRQRRLVFRAPAGRTDEWEVEYAEHSADGRRTWLHDSRTVRTTREGLAGAVADLVGRGLTRRGAVRELHDDPTRRPVVDGPSPGPRPAAAAASAHRPPPPPRGLRVADGVLGMVVAAALFAACRIDIDLAPNLAAVAVPLFGVSAVWTLIGVTGAERR</sequence>
<dbReference type="Proteomes" id="UP001595947">
    <property type="component" value="Unassembled WGS sequence"/>
</dbReference>
<accession>A0ABV9YH56</accession>
<evidence type="ECO:0000256" key="1">
    <source>
        <dbReference type="SAM" id="MobiDB-lite"/>
    </source>
</evidence>
<organism evidence="3 4">
    <name type="scientific">Actinomycetospora atypica</name>
    <dbReference type="NCBI Taxonomy" id="1290095"/>
    <lineage>
        <taxon>Bacteria</taxon>
        <taxon>Bacillati</taxon>
        <taxon>Actinomycetota</taxon>
        <taxon>Actinomycetes</taxon>
        <taxon>Pseudonocardiales</taxon>
        <taxon>Pseudonocardiaceae</taxon>
        <taxon>Actinomycetospora</taxon>
    </lineage>
</organism>
<gene>
    <name evidence="3" type="ORF">ACFPBZ_07855</name>
</gene>
<keyword evidence="2" id="KW-0812">Transmembrane</keyword>
<protein>
    <submittedName>
        <fullName evidence="3">Uncharacterized protein</fullName>
    </submittedName>
</protein>